<keyword evidence="2" id="KW-0812">Transmembrane</keyword>
<keyword evidence="2" id="KW-1133">Transmembrane helix</keyword>
<dbReference type="AlphaFoldDB" id="A0AAD6CSH9"/>
<keyword evidence="1" id="KW-0496">Mitochondrion</keyword>
<sequence>MSSLARGNFILRSSCRPQYNAVLLRQSHKLFSTTSGSLQSRPSNDKNAPNIVVAPDAHEINAPLSTLPADLSLPETLPPTAAIPAKLQRFIALGRAYLTFYKTGLKNVYRNYRASLPLRKELGLPAYLPISPPRKVSNPIASEKASNVGPASSKNTYDIRNLGLGRGQFQLVRRSARDVRRMIPFTLILIICGEFTPLIIPIFGSAITPATCRVPGQIAKERETASKRKALALQAWIDANPESGLGAMPEPTSDESFKLLIQLANPAWVGTANPASVLQACAVFGLVKKHDRFAGTALAGLIYRRRLSQYLEYLAIDDAMIRGGGGIEKLSYAEVRIALDERGAGEVGDAIRRDCSVEEVESFERKWLSRWLTSRET</sequence>
<protein>
    <recommendedName>
        <fullName evidence="3">Letm1 RBD domain-containing protein</fullName>
    </recommendedName>
</protein>
<dbReference type="GO" id="GO:0043022">
    <property type="term" value="F:ribosome binding"/>
    <property type="evidence" value="ECO:0007669"/>
    <property type="project" value="InterPro"/>
</dbReference>
<comment type="caution">
    <text evidence="4">The sequence shown here is derived from an EMBL/GenBank/DDBJ whole genome shotgun (WGS) entry which is preliminary data.</text>
</comment>
<accession>A0AAD6CSH9</accession>
<keyword evidence="5" id="KW-1185">Reference proteome</keyword>
<evidence type="ECO:0000313" key="5">
    <source>
        <dbReference type="Proteomes" id="UP001220324"/>
    </source>
</evidence>
<proteinExistence type="predicted"/>
<feature type="transmembrane region" description="Helical" evidence="2">
    <location>
        <begin position="183"/>
        <end position="204"/>
    </location>
</feature>
<dbReference type="InterPro" id="IPR033122">
    <property type="entry name" value="LETM1-like_RBD"/>
</dbReference>
<dbReference type="Proteomes" id="UP001220324">
    <property type="component" value="Unassembled WGS sequence"/>
</dbReference>
<keyword evidence="2" id="KW-0472">Membrane</keyword>
<organism evidence="4 5">
    <name type="scientific">Penicillium frequentans</name>
    <dbReference type="NCBI Taxonomy" id="3151616"/>
    <lineage>
        <taxon>Eukaryota</taxon>
        <taxon>Fungi</taxon>
        <taxon>Dikarya</taxon>
        <taxon>Ascomycota</taxon>
        <taxon>Pezizomycotina</taxon>
        <taxon>Eurotiomycetes</taxon>
        <taxon>Eurotiomycetidae</taxon>
        <taxon>Eurotiales</taxon>
        <taxon>Aspergillaceae</taxon>
        <taxon>Penicillium</taxon>
    </lineage>
</organism>
<evidence type="ECO:0000256" key="1">
    <source>
        <dbReference type="PROSITE-ProRule" id="PRU01094"/>
    </source>
</evidence>
<name>A0AAD6CSH9_9EURO</name>
<dbReference type="PROSITE" id="PS51758">
    <property type="entry name" value="LETM1_RBD"/>
    <property type="match status" value="1"/>
</dbReference>
<reference evidence="4 5" key="1">
    <citation type="journal article" date="2023" name="IMA Fungus">
        <title>Comparative genomic study of the Penicillium genus elucidates a diverse pangenome and 15 lateral gene transfer events.</title>
        <authorList>
            <person name="Petersen C."/>
            <person name="Sorensen T."/>
            <person name="Nielsen M.R."/>
            <person name="Sondergaard T.E."/>
            <person name="Sorensen J.L."/>
            <person name="Fitzpatrick D.A."/>
            <person name="Frisvad J.C."/>
            <person name="Nielsen K.L."/>
        </authorList>
    </citation>
    <scope>NUCLEOTIDE SEQUENCE [LARGE SCALE GENOMIC DNA]</scope>
    <source>
        <strain evidence="4 5">IBT 35679</strain>
    </source>
</reference>
<evidence type="ECO:0000256" key="2">
    <source>
        <dbReference type="SAM" id="Phobius"/>
    </source>
</evidence>
<evidence type="ECO:0000313" key="4">
    <source>
        <dbReference type="EMBL" id="KAJ5537964.1"/>
    </source>
</evidence>
<dbReference type="EMBL" id="JAQIZZ010000006">
    <property type="protein sequence ID" value="KAJ5537964.1"/>
    <property type="molecule type" value="Genomic_DNA"/>
</dbReference>
<gene>
    <name evidence="4" type="ORF">N7494_007443</name>
</gene>
<feature type="domain" description="Letm1 RBD" evidence="3">
    <location>
        <begin position="196"/>
        <end position="377"/>
    </location>
</feature>
<evidence type="ECO:0000259" key="3">
    <source>
        <dbReference type="PROSITE" id="PS51758"/>
    </source>
</evidence>